<gene>
    <name evidence="1" type="ORF">PU648_50735</name>
</gene>
<evidence type="ECO:0000313" key="2">
    <source>
        <dbReference type="Proteomes" id="UP001257627"/>
    </source>
</evidence>
<accession>A0ABU3V2P5</accession>
<proteinExistence type="predicted"/>
<reference evidence="1 2" key="1">
    <citation type="submission" date="2023-02" db="EMBL/GenBank/DDBJ databases">
        <authorList>
            <person name="Maleckis M."/>
        </authorList>
    </citation>
    <scope>NUCLEOTIDE SEQUENCE [LARGE SCALE GENOMIC DNA]</scope>
    <source>
        <strain evidence="1 2">P8-A2</strain>
    </source>
</reference>
<protein>
    <submittedName>
        <fullName evidence="1">Uncharacterized protein</fullName>
    </submittedName>
</protein>
<organism evidence="1 2">
    <name type="scientific">Streptomyces mirabilis</name>
    <dbReference type="NCBI Taxonomy" id="68239"/>
    <lineage>
        <taxon>Bacteria</taxon>
        <taxon>Bacillati</taxon>
        <taxon>Actinomycetota</taxon>
        <taxon>Actinomycetes</taxon>
        <taxon>Kitasatosporales</taxon>
        <taxon>Streptomycetaceae</taxon>
        <taxon>Streptomyces</taxon>
    </lineage>
</organism>
<dbReference type="RefSeq" id="WP_143606823.1">
    <property type="nucleotide sequence ID" value="NZ_JAPEMK010000004.1"/>
</dbReference>
<sequence>MRRIALFITCFNDTIPLVERFSRTFAEYDAVVTPSASCAGMVREAHPLPAEDYSMREVRRQVVELMP</sequence>
<dbReference type="EMBL" id="JARAKF010000001">
    <property type="protein sequence ID" value="MDU9000453.1"/>
    <property type="molecule type" value="Genomic_DNA"/>
</dbReference>
<keyword evidence="2" id="KW-1185">Reference proteome</keyword>
<name>A0ABU3V2P5_9ACTN</name>
<dbReference type="Proteomes" id="UP001257627">
    <property type="component" value="Unassembled WGS sequence"/>
</dbReference>
<comment type="caution">
    <text evidence="1">The sequence shown here is derived from an EMBL/GenBank/DDBJ whole genome shotgun (WGS) entry which is preliminary data.</text>
</comment>
<evidence type="ECO:0000313" key="1">
    <source>
        <dbReference type="EMBL" id="MDU9000453.1"/>
    </source>
</evidence>